<protein>
    <recommendedName>
        <fullName evidence="4">Portal protein</fullName>
    </recommendedName>
</protein>
<sequence length="525" mass="59841">MLDKSKRQRRKPTPVKKEERKLYENKKPSVDFSYYADRSFTNFGFGSYTSELGESFVTTDDIRKALDKAFRRKDVKGIKTLSRHFYRVSGVYSRAAEYLAYLPTYDYMITPRVVGTKINEDTIVREVVNQLLFLEKAKLKQSLQSISLDVIVDGVAYVYFRRRGKQAVFQKLPTSYCRTRSVLNGFPTVEFNLDYFEQFGTEEEKAIKLNNFPPEIVREYNIWKNDNHRGRNSSKRRQNQSLTNSGTWILLNPDTCTAFYFSPSLQPVLANSFFAILDVMELKGIEKKKAENELYNLVVQKFGFLDDGEPILELPEMQAFHESAKKIFENSNQTDLLTTLGEIQNVNLNEAAADPIDFEPWTKSIYAELGVSPQLFSTEGNMALEKSVNIDEAMMFTLVEKYQNWLNFLLDNEFLEDDDDMFDTSLWFPPITINNRNELSTKYKDMATLGYSKLLPALSLGQSQLDIMASPIFENSILNLGSIMKPLQSSHTASGKSNSSGSSSGGRPPLPDSQKSEKTIQNAGG</sequence>
<feature type="region of interest" description="Disordered" evidence="1">
    <location>
        <begin position="1"/>
        <end position="20"/>
    </location>
</feature>
<accession>A0A249XXT8</accession>
<name>A0A249XXT8_9CAUD</name>
<evidence type="ECO:0000313" key="2">
    <source>
        <dbReference type="EMBL" id="ASZ76791.1"/>
    </source>
</evidence>
<feature type="compositionally biased region" description="Basic residues" evidence="1">
    <location>
        <begin position="1"/>
        <end position="14"/>
    </location>
</feature>
<proteinExistence type="predicted"/>
<keyword evidence="3" id="KW-1185">Reference proteome</keyword>
<organism evidence="2 3">
    <name type="scientific">Enterococcus phage EF1</name>
    <dbReference type="NCBI Taxonomy" id="2025813"/>
    <lineage>
        <taxon>Viruses</taxon>
        <taxon>Duplodnaviria</taxon>
        <taxon>Heunggongvirae</taxon>
        <taxon>Uroviricota</taxon>
        <taxon>Caudoviricetes</taxon>
    </lineage>
</organism>
<feature type="region of interest" description="Disordered" evidence="1">
    <location>
        <begin position="488"/>
        <end position="525"/>
    </location>
</feature>
<evidence type="ECO:0000313" key="3">
    <source>
        <dbReference type="Proteomes" id="UP000260005"/>
    </source>
</evidence>
<evidence type="ECO:0008006" key="4">
    <source>
        <dbReference type="Google" id="ProtNLM"/>
    </source>
</evidence>
<dbReference type="EMBL" id="MF001358">
    <property type="protein sequence ID" value="ASZ76791.1"/>
    <property type="molecule type" value="Genomic_DNA"/>
</dbReference>
<feature type="compositionally biased region" description="Low complexity" evidence="1">
    <location>
        <begin position="489"/>
        <end position="506"/>
    </location>
</feature>
<dbReference type="Proteomes" id="UP000260005">
    <property type="component" value="Segment"/>
</dbReference>
<evidence type="ECO:0000256" key="1">
    <source>
        <dbReference type="SAM" id="MobiDB-lite"/>
    </source>
</evidence>
<reference evidence="2 3" key="1">
    <citation type="submission" date="2017-04" db="EMBL/GenBank/DDBJ databases">
        <title>Complete Genome Sequence of Lytic Bacteriophage EF1 Infecting Enterococcus faecalis Isolates.</title>
        <authorList>
            <person name="Kim D."/>
            <person name="Kim Y.J."/>
            <person name="Han B.K."/>
            <person name="Kim H."/>
        </authorList>
    </citation>
    <scope>NUCLEOTIDE SEQUENCE [LARGE SCALE GENOMIC DNA]</scope>
</reference>